<reference evidence="1 2" key="1">
    <citation type="submission" date="2019-01" db="EMBL/GenBank/DDBJ databases">
        <title>Complete sequence and annotation of the Mycoplasma phocirhinis strain 852T genome.</title>
        <authorList>
            <person name="Frasca S.Jr."/>
            <person name="Kutish G.F."/>
            <person name="Castellanos Gell J."/>
            <person name="Michaels D.L."/>
            <person name="Brown D.R."/>
        </authorList>
    </citation>
    <scope>NUCLEOTIDE SEQUENCE [LARGE SCALE GENOMIC DNA]</scope>
    <source>
        <strain evidence="1 2">852</strain>
    </source>
</reference>
<dbReference type="SUPFAM" id="SSF53697">
    <property type="entry name" value="SIS domain"/>
    <property type="match status" value="1"/>
</dbReference>
<keyword evidence="2" id="KW-1185">Reference proteome</keyword>
<keyword evidence="1" id="KW-0413">Isomerase</keyword>
<dbReference type="KEGG" id="mphi:EG856_03545"/>
<dbReference type="InterPro" id="IPR046348">
    <property type="entry name" value="SIS_dom_sf"/>
</dbReference>
<dbReference type="Gene3D" id="3.40.50.10490">
    <property type="entry name" value="Glucose-6-phosphate isomerase like protein, domain 1"/>
    <property type="match status" value="2"/>
</dbReference>
<organism evidence="1 2">
    <name type="scientific">Mycoplasmopsis phocirhinis</name>
    <dbReference type="NCBI Taxonomy" id="142650"/>
    <lineage>
        <taxon>Bacteria</taxon>
        <taxon>Bacillati</taxon>
        <taxon>Mycoplasmatota</taxon>
        <taxon>Mycoplasmoidales</taxon>
        <taxon>Metamycoplasmataceae</taxon>
        <taxon>Mycoplasmopsis</taxon>
    </lineage>
</organism>
<evidence type="ECO:0000313" key="2">
    <source>
        <dbReference type="Proteomes" id="UP000289326"/>
    </source>
</evidence>
<sequence>MPKLTIKPHNYYPDFTNESLVKKGVDILKEIKFKTIDGFEHFGFHELALNFGLNNTNELNEFAKNVIKHNCENIIIFSDTRTKNNFESAYNFVLRNDILFKHKIKFFFVCEDDAIQNWFSFFQYSKKNINLANTAFILSKMNKFNNKFIEFIKIFYNFVQQNFGYYKTLNNSFFVGRENAEKTIKFLNIEEKNILITPDILHHRFAFFNEINLLLMLIKGLNINEILQGYTVATLDFVSENIKNNFAFQYAYICSVIKKERKQNLLIGSSPEFIDIFALYSRMNNEKDFKNNKWTNSIIFPNDIYTYSTYSLGMNSAYFATFVKFDKFKNDYRISPELSFDDGVPKLQQNRLSQFTNISNNGIVTTLSEIINIPLVQINLAENNESVLGTFICFLYWSIIYESYLNKQNPFELN</sequence>
<evidence type="ECO:0000313" key="1">
    <source>
        <dbReference type="EMBL" id="QBF34962.1"/>
    </source>
</evidence>
<accession>A0A4V0ZAJ9</accession>
<dbReference type="Proteomes" id="UP000289326">
    <property type="component" value="Chromosome"/>
</dbReference>
<dbReference type="AlphaFoldDB" id="A0A4V0ZAJ9"/>
<dbReference type="GO" id="GO:0016853">
    <property type="term" value="F:isomerase activity"/>
    <property type="evidence" value="ECO:0007669"/>
    <property type="project" value="UniProtKB-KW"/>
</dbReference>
<proteinExistence type="predicted"/>
<dbReference type="EMBL" id="CP034841">
    <property type="protein sequence ID" value="QBF34962.1"/>
    <property type="molecule type" value="Genomic_DNA"/>
</dbReference>
<gene>
    <name evidence="1" type="ORF">EG856_03545</name>
</gene>
<dbReference type="GO" id="GO:1901135">
    <property type="term" value="P:carbohydrate derivative metabolic process"/>
    <property type="evidence" value="ECO:0007669"/>
    <property type="project" value="InterPro"/>
</dbReference>
<dbReference type="RefSeq" id="WP_130429739.1">
    <property type="nucleotide sequence ID" value="NZ_CP034841.1"/>
</dbReference>
<protein>
    <submittedName>
        <fullName evidence="1">Glucose-6-phosphate isomerase</fullName>
    </submittedName>
</protein>
<dbReference type="OrthoDB" id="395753at2"/>
<name>A0A4V0ZAJ9_9BACT</name>
<dbReference type="GO" id="GO:0097367">
    <property type="term" value="F:carbohydrate derivative binding"/>
    <property type="evidence" value="ECO:0007669"/>
    <property type="project" value="InterPro"/>
</dbReference>